<gene>
    <name evidence="3" type="primary">LOC100366504</name>
</gene>
<evidence type="ECO:0000259" key="1">
    <source>
        <dbReference type="Pfam" id="PF00535"/>
    </source>
</evidence>
<dbReference type="Proteomes" id="UP000694865">
    <property type="component" value="Unplaced"/>
</dbReference>
<evidence type="ECO:0000313" key="2">
    <source>
        <dbReference type="Proteomes" id="UP000694865"/>
    </source>
</evidence>
<proteinExistence type="predicted"/>
<dbReference type="RefSeq" id="XP_002733022.2">
    <property type="nucleotide sequence ID" value="XM_002732976.2"/>
</dbReference>
<name>A0ABM0GM83_SACKO</name>
<dbReference type="InterPro" id="IPR001173">
    <property type="entry name" value="Glyco_trans_2-like"/>
</dbReference>
<dbReference type="PANTHER" id="PTHR15046">
    <property type="entry name" value="GLYCO_TRANS_2-LIKE DOMAIN-CONTAINING PROTEIN"/>
    <property type="match status" value="1"/>
</dbReference>
<dbReference type="PANTHER" id="PTHR15046:SF3">
    <property type="entry name" value="BETA-1,4 N-ACETYLGALACTOSAMINYLTRANSFERASE 2-LIKE"/>
    <property type="match status" value="1"/>
</dbReference>
<sequence>MITSVHEFYPNITIIIADDSEVPEALVYPNVFHYIMPFATGWFAGRNLVLSQVRTKYFVWIDDDFIFTNTTRLELMLEKLENPFLGLDVVSGIVDTGKSKVYLDKTYNKIHVRSHSKNGYCLKRRSGEYALEGLPRCKLADEVINFFMAKTLSARNIGFDPHLARFGHHEFFWDGLGKLRVASCDDVSAFHARAAYTKHGNYRYQFLWDVAFQKWMMYSVYKNNLQMF</sequence>
<dbReference type="CDD" id="cd00761">
    <property type="entry name" value="Glyco_tranf_GTA_type"/>
    <property type="match status" value="1"/>
</dbReference>
<protein>
    <submittedName>
        <fullName evidence="3">Beta-1,4 N-acetylgalactosaminyltransferase 1-like</fullName>
    </submittedName>
</protein>
<feature type="domain" description="Glycosyltransferase 2-like" evidence="1">
    <location>
        <begin position="2"/>
        <end position="106"/>
    </location>
</feature>
<reference evidence="3" key="1">
    <citation type="submission" date="2025-08" db="UniProtKB">
        <authorList>
            <consortium name="RefSeq"/>
        </authorList>
    </citation>
    <scope>IDENTIFICATION</scope>
    <source>
        <tissue evidence="3">Testes</tissue>
    </source>
</reference>
<dbReference type="SUPFAM" id="SSF53448">
    <property type="entry name" value="Nucleotide-diphospho-sugar transferases"/>
    <property type="match status" value="1"/>
</dbReference>
<dbReference type="Pfam" id="PF00535">
    <property type="entry name" value="Glycos_transf_2"/>
    <property type="match status" value="1"/>
</dbReference>
<organism evidence="2 3">
    <name type="scientific">Saccoglossus kowalevskii</name>
    <name type="common">Acorn worm</name>
    <dbReference type="NCBI Taxonomy" id="10224"/>
    <lineage>
        <taxon>Eukaryota</taxon>
        <taxon>Metazoa</taxon>
        <taxon>Hemichordata</taxon>
        <taxon>Enteropneusta</taxon>
        <taxon>Harrimaniidae</taxon>
        <taxon>Saccoglossus</taxon>
    </lineage>
</organism>
<accession>A0ABM0GM83</accession>
<dbReference type="InterPro" id="IPR029044">
    <property type="entry name" value="Nucleotide-diphossugar_trans"/>
</dbReference>
<keyword evidence="2" id="KW-1185">Reference proteome</keyword>
<dbReference type="Gene3D" id="3.90.550.10">
    <property type="entry name" value="Spore Coat Polysaccharide Biosynthesis Protein SpsA, Chain A"/>
    <property type="match status" value="1"/>
</dbReference>
<evidence type="ECO:0000313" key="3">
    <source>
        <dbReference type="RefSeq" id="XP_002733022.2"/>
    </source>
</evidence>
<dbReference type="GeneID" id="100366504"/>